<gene>
    <name evidence="3" type="ORF">RM533_11405</name>
</gene>
<keyword evidence="2" id="KW-0812">Transmembrane</keyword>
<name>A0ABU2ZK77_9SPHN</name>
<comment type="caution">
    <text evidence="3">The sequence shown here is derived from an EMBL/GenBank/DDBJ whole genome shotgun (WGS) entry which is preliminary data.</text>
</comment>
<keyword evidence="4" id="KW-1185">Reference proteome</keyword>
<feature type="compositionally biased region" description="Polar residues" evidence="1">
    <location>
        <begin position="15"/>
        <end position="38"/>
    </location>
</feature>
<evidence type="ECO:0000256" key="2">
    <source>
        <dbReference type="SAM" id="Phobius"/>
    </source>
</evidence>
<protein>
    <recommendedName>
        <fullName evidence="5">DUF4352 domain-containing protein</fullName>
    </recommendedName>
</protein>
<dbReference type="Proteomes" id="UP001259803">
    <property type="component" value="Unassembled WGS sequence"/>
</dbReference>
<dbReference type="RefSeq" id="WP_311341355.1">
    <property type="nucleotide sequence ID" value="NZ_JAVRHS010000011.1"/>
</dbReference>
<keyword evidence="2" id="KW-0472">Membrane</keyword>
<accession>A0ABU2ZK77</accession>
<feature type="transmembrane region" description="Helical" evidence="2">
    <location>
        <begin position="80"/>
        <end position="104"/>
    </location>
</feature>
<evidence type="ECO:0000313" key="4">
    <source>
        <dbReference type="Proteomes" id="UP001259803"/>
    </source>
</evidence>
<evidence type="ECO:0000313" key="3">
    <source>
        <dbReference type="EMBL" id="MDT0576780.1"/>
    </source>
</evidence>
<sequence>MLGSNRGAGSPHLAEQQNGECQAQAENQSTENNQTNASRSEKQTVLIANRTAIETISSDAQAQRAEQRAETDLQAQQDMAFYALLMFIASLVTIAVTAIGIWYVKRTLDATLAAVKGAEIATDAMKEANRIADQAQRPWLTVDLNFDFTDEHGSLLFCNITITNIGRSPAYNVSVFNETFGDVMFGRAEDFKEISANMMGNYDEPYSRIILPDSSERMQINPKAIYHTVMAGTFTHPEVLVIVNYQLSNGQHAQTSAWFEFGYGEQRNPIPRGVIMNRDNIKTGRIGYVRVA</sequence>
<proteinExistence type="predicted"/>
<evidence type="ECO:0008006" key="5">
    <source>
        <dbReference type="Google" id="ProtNLM"/>
    </source>
</evidence>
<evidence type="ECO:0000256" key="1">
    <source>
        <dbReference type="SAM" id="MobiDB-lite"/>
    </source>
</evidence>
<reference evidence="3 4" key="1">
    <citation type="submission" date="2023-09" db="EMBL/GenBank/DDBJ databases">
        <authorList>
            <person name="Rey-Velasco X."/>
        </authorList>
    </citation>
    <scope>NUCLEOTIDE SEQUENCE [LARGE SCALE GENOMIC DNA]</scope>
    <source>
        <strain evidence="3 4">F390</strain>
    </source>
</reference>
<dbReference type="EMBL" id="JAVRHS010000011">
    <property type="protein sequence ID" value="MDT0576780.1"/>
    <property type="molecule type" value="Genomic_DNA"/>
</dbReference>
<organism evidence="3 4">
    <name type="scientific">Croceicoccus esteveae</name>
    <dbReference type="NCBI Taxonomy" id="3075597"/>
    <lineage>
        <taxon>Bacteria</taxon>
        <taxon>Pseudomonadati</taxon>
        <taxon>Pseudomonadota</taxon>
        <taxon>Alphaproteobacteria</taxon>
        <taxon>Sphingomonadales</taxon>
        <taxon>Erythrobacteraceae</taxon>
        <taxon>Croceicoccus</taxon>
    </lineage>
</organism>
<keyword evidence="2" id="KW-1133">Transmembrane helix</keyword>
<feature type="region of interest" description="Disordered" evidence="1">
    <location>
        <begin position="1"/>
        <end position="42"/>
    </location>
</feature>